<dbReference type="InterPro" id="IPR015424">
    <property type="entry name" value="PyrdxlP-dep_Trfase"/>
</dbReference>
<name>A0A0B2C2V2_9SPHN</name>
<dbReference type="PANTHER" id="PTHR43643">
    <property type="entry name" value="HISTIDINOL-PHOSPHATE AMINOTRANSFERASE 2"/>
    <property type="match status" value="1"/>
</dbReference>
<dbReference type="NCBIfam" id="NF006580">
    <property type="entry name" value="PRK09105.1"/>
    <property type="match status" value="1"/>
</dbReference>
<dbReference type="GO" id="GO:0008483">
    <property type="term" value="F:transaminase activity"/>
    <property type="evidence" value="ECO:0007669"/>
    <property type="project" value="UniProtKB-KW"/>
</dbReference>
<evidence type="ECO:0000256" key="4">
    <source>
        <dbReference type="ARBA" id="ARBA00022898"/>
    </source>
</evidence>
<protein>
    <submittedName>
        <fullName evidence="7">Aminotransferase</fullName>
    </submittedName>
</protein>
<dbReference type="Gene3D" id="3.40.640.10">
    <property type="entry name" value="Type I PLP-dependent aspartate aminotransferase-like (Major domain)"/>
    <property type="match status" value="1"/>
</dbReference>
<keyword evidence="3 7" id="KW-0808">Transferase</keyword>
<reference evidence="7 8" key="1">
    <citation type="submission" date="2014-11" db="EMBL/GenBank/DDBJ databases">
        <title>Draft genome sequence of Kirrobacter mercurialis.</title>
        <authorList>
            <person name="Coil D.A."/>
            <person name="Eisen J.A."/>
        </authorList>
    </citation>
    <scope>NUCLEOTIDE SEQUENCE [LARGE SCALE GENOMIC DNA]</scope>
    <source>
        <strain evidence="7 8">Coronado</strain>
    </source>
</reference>
<comment type="similarity">
    <text evidence="1">Belongs to the class-II pyridoxal-phosphate-dependent aminotransferase family. Histidinol-phosphate aminotransferase subfamily.</text>
</comment>
<dbReference type="EMBL" id="JTDN01000001">
    <property type="protein sequence ID" value="KHL26311.1"/>
    <property type="molecule type" value="Genomic_DNA"/>
</dbReference>
<dbReference type="InterPro" id="IPR015421">
    <property type="entry name" value="PyrdxlP-dep_Trfase_major"/>
</dbReference>
<dbReference type="STRING" id="1572751.PK98_07575"/>
<dbReference type="OrthoDB" id="9809616at2"/>
<accession>A0A0B2C2V2</accession>
<gene>
    <name evidence="7" type="ORF">PK98_07575</name>
</gene>
<keyword evidence="8" id="KW-1185">Reference proteome</keyword>
<dbReference type="InterPro" id="IPR015422">
    <property type="entry name" value="PyrdxlP-dep_Trfase_small"/>
</dbReference>
<feature type="domain" description="Aminotransferase class I/classII large" evidence="6">
    <location>
        <begin position="102"/>
        <end position="373"/>
    </location>
</feature>
<evidence type="ECO:0000313" key="8">
    <source>
        <dbReference type="Proteomes" id="UP000030988"/>
    </source>
</evidence>
<dbReference type="Gene3D" id="3.90.1150.10">
    <property type="entry name" value="Aspartate Aminotransferase, domain 1"/>
    <property type="match status" value="1"/>
</dbReference>
<dbReference type="InterPro" id="IPR050106">
    <property type="entry name" value="HistidinolP_aminotransfase"/>
</dbReference>
<dbReference type="CDD" id="cd00609">
    <property type="entry name" value="AAT_like"/>
    <property type="match status" value="1"/>
</dbReference>
<comment type="caution">
    <text evidence="7">The sequence shown here is derived from an EMBL/GenBank/DDBJ whole genome shotgun (WGS) entry which is preliminary data.</text>
</comment>
<sequence length="384" mass="40845">MMEQDAREDLLGRGYSRRQLGRIAALVGGGAVLAQVAGQAQAQSQAARGIAGAVRIGANECWTGPFPEAVAAAGRIVGEGNRYDPDDQRGMLLRTVSQVDGVPEDRILPWPGSGDPLVRSVISFCSPTRGLVTADPTFESAWRAAAWLEAPLAKVPLQPGKGLDVRAMLAANPQAGLYYICTPNNPTGTVTPLADIEWLVANKPADSVVLVDEAYLHFSEAPSAAQLAATRDDVVVMRTFSKLFGMAGIRLGLTFAAPALHDRMMRYDGRQVSGTLPITALACGTAAYPLADRIAARRAEMIANREQTIASLARHDVEVHGGSEANMIMIDWKRGPAADIQKALLAENVQIGRSWPIWPNVSRVTIGSAQDMAAFSAAVDKVLA</sequence>
<keyword evidence="2 7" id="KW-0032">Aminotransferase</keyword>
<dbReference type="Proteomes" id="UP000030988">
    <property type="component" value="Unassembled WGS sequence"/>
</dbReference>
<dbReference type="InterPro" id="IPR006311">
    <property type="entry name" value="TAT_signal"/>
</dbReference>
<evidence type="ECO:0000256" key="5">
    <source>
        <dbReference type="ARBA" id="ARBA00029440"/>
    </source>
</evidence>
<dbReference type="GO" id="GO:0030170">
    <property type="term" value="F:pyridoxal phosphate binding"/>
    <property type="evidence" value="ECO:0007669"/>
    <property type="project" value="InterPro"/>
</dbReference>
<evidence type="ECO:0000256" key="2">
    <source>
        <dbReference type="ARBA" id="ARBA00022576"/>
    </source>
</evidence>
<dbReference type="RefSeq" id="WP_039095474.1">
    <property type="nucleotide sequence ID" value="NZ_JTDN01000001.1"/>
</dbReference>
<dbReference type="AlphaFoldDB" id="A0A0B2C2V2"/>
<dbReference type="Pfam" id="PF00155">
    <property type="entry name" value="Aminotran_1_2"/>
    <property type="match status" value="1"/>
</dbReference>
<proteinExistence type="inferred from homology"/>
<comment type="pathway">
    <text evidence="5">Amino-acid biosynthesis.</text>
</comment>
<evidence type="ECO:0000256" key="3">
    <source>
        <dbReference type="ARBA" id="ARBA00022679"/>
    </source>
</evidence>
<dbReference type="InterPro" id="IPR004839">
    <property type="entry name" value="Aminotransferase_I/II_large"/>
</dbReference>
<keyword evidence="4" id="KW-0663">Pyridoxal phosphate</keyword>
<dbReference type="PANTHER" id="PTHR43643:SF3">
    <property type="entry name" value="HISTIDINOL-PHOSPHATE AMINOTRANSFERASE"/>
    <property type="match status" value="1"/>
</dbReference>
<evidence type="ECO:0000256" key="1">
    <source>
        <dbReference type="ARBA" id="ARBA00007970"/>
    </source>
</evidence>
<dbReference type="SUPFAM" id="SSF53383">
    <property type="entry name" value="PLP-dependent transferases"/>
    <property type="match status" value="1"/>
</dbReference>
<organism evidence="7 8">
    <name type="scientific">Croceibacterium mercuriale</name>
    <dbReference type="NCBI Taxonomy" id="1572751"/>
    <lineage>
        <taxon>Bacteria</taxon>
        <taxon>Pseudomonadati</taxon>
        <taxon>Pseudomonadota</taxon>
        <taxon>Alphaproteobacteria</taxon>
        <taxon>Sphingomonadales</taxon>
        <taxon>Erythrobacteraceae</taxon>
        <taxon>Croceibacterium</taxon>
    </lineage>
</organism>
<evidence type="ECO:0000259" key="6">
    <source>
        <dbReference type="Pfam" id="PF00155"/>
    </source>
</evidence>
<evidence type="ECO:0000313" key="7">
    <source>
        <dbReference type="EMBL" id="KHL26311.1"/>
    </source>
</evidence>
<dbReference type="PROSITE" id="PS51318">
    <property type="entry name" value="TAT"/>
    <property type="match status" value="1"/>
</dbReference>